<keyword evidence="8 11" id="KW-1133">Transmembrane helix</keyword>
<dbReference type="RefSeq" id="WP_281834131.1">
    <property type="nucleotide sequence ID" value="NZ_BSDY01000004.1"/>
</dbReference>
<keyword evidence="13" id="KW-1185">Reference proteome</keyword>
<feature type="transmembrane region" description="Helical" evidence="11">
    <location>
        <begin position="21"/>
        <end position="40"/>
    </location>
</feature>
<dbReference type="GO" id="GO:0032153">
    <property type="term" value="C:cell division site"/>
    <property type="evidence" value="ECO:0007669"/>
    <property type="project" value="TreeGrafter"/>
</dbReference>
<dbReference type="InterPro" id="IPR018365">
    <property type="entry name" value="Cell_cycle_FtsW-rel_CS"/>
</dbReference>
<keyword evidence="5 11" id="KW-0812">Transmembrane</keyword>
<feature type="transmembrane region" description="Helical" evidence="11">
    <location>
        <begin position="141"/>
        <end position="158"/>
    </location>
</feature>
<evidence type="ECO:0000256" key="8">
    <source>
        <dbReference type="ARBA" id="ARBA00022989"/>
    </source>
</evidence>
<sequence length="368" mass="40860">MKNNRSLRVGMKRVRKMNHALLINALMITVVSMFAVYSATHHKTNSFIYKEIVWTALGVATYFGFSFINYRTYAKYSKLVYLFNVILLLSVYVFGATRLGAKRWIPLGPINIQPSEFAKLFLVLTLSEVLANKFKDNFRGLKAVILSGIHIVPIFLLIAKQPDLGTALVIIFLFAVLIFLNGIDWKTIIGLSVPAIAMVPIAFHFLLKPYQKQRVLTFLNPEADMLGSGWNVIQSMIAVGSGGFYGKGFLQGTQSKLRFLPESHTDFIGAVFLEETGFVGGMILLGLYLGLILQICRMGANASDKYGKLICFGIAAILLFHTLVNMGMIMGIMPVTGLPLLLMSYGGSSYIFTFMMLGIVQSVKVFKD</sequence>
<dbReference type="HAMAP" id="MF_02079">
    <property type="entry name" value="PGT_RodA"/>
    <property type="match status" value="1"/>
</dbReference>
<dbReference type="EC" id="2.4.99.28" evidence="11"/>
<comment type="function">
    <text evidence="11">Peptidoglycan polymerase that is essential for cell wall elongation.</text>
</comment>
<feature type="transmembrane region" description="Helical" evidence="11">
    <location>
        <begin position="188"/>
        <end position="207"/>
    </location>
</feature>
<evidence type="ECO:0000256" key="2">
    <source>
        <dbReference type="ARBA" id="ARBA00022475"/>
    </source>
</evidence>
<dbReference type="PANTHER" id="PTHR30474">
    <property type="entry name" value="CELL CYCLE PROTEIN"/>
    <property type="match status" value="1"/>
</dbReference>
<evidence type="ECO:0000313" key="12">
    <source>
        <dbReference type="EMBL" id="GLI55565.1"/>
    </source>
</evidence>
<gene>
    <name evidence="11" type="primary">rodA</name>
    <name evidence="12" type="ORF">PM10SUCC1_10790</name>
</gene>
<dbReference type="GO" id="GO:0015648">
    <property type="term" value="F:lipid-linked peptidoglycan transporter activity"/>
    <property type="evidence" value="ECO:0007669"/>
    <property type="project" value="TreeGrafter"/>
</dbReference>
<dbReference type="NCBIfam" id="TIGR02210">
    <property type="entry name" value="rodA_shape"/>
    <property type="match status" value="1"/>
</dbReference>
<evidence type="ECO:0000256" key="11">
    <source>
        <dbReference type="HAMAP-Rule" id="MF_02079"/>
    </source>
</evidence>
<keyword evidence="9 11" id="KW-0472">Membrane</keyword>
<evidence type="ECO:0000256" key="5">
    <source>
        <dbReference type="ARBA" id="ARBA00022692"/>
    </source>
</evidence>
<accession>A0A9W6LN56</accession>
<dbReference type="InterPro" id="IPR001182">
    <property type="entry name" value="FtsW/RodA"/>
</dbReference>
<feature type="transmembrane region" description="Helical" evidence="11">
    <location>
        <begin position="309"/>
        <end position="332"/>
    </location>
</feature>
<evidence type="ECO:0000313" key="13">
    <source>
        <dbReference type="Proteomes" id="UP001144471"/>
    </source>
</evidence>
<dbReference type="Proteomes" id="UP001144471">
    <property type="component" value="Unassembled WGS sequence"/>
</dbReference>
<evidence type="ECO:0000256" key="6">
    <source>
        <dbReference type="ARBA" id="ARBA00022960"/>
    </source>
</evidence>
<dbReference type="InterPro" id="IPR011923">
    <property type="entry name" value="RodA/MrdB"/>
</dbReference>
<proteinExistence type="inferred from homology"/>
<comment type="similarity">
    <text evidence="11">Belongs to the SEDS family. MrdB/RodA subfamily.</text>
</comment>
<comment type="pathway">
    <text evidence="11">Cell wall biogenesis; peptidoglycan biosynthesis.</text>
</comment>
<feature type="transmembrane region" description="Helical" evidence="11">
    <location>
        <begin position="277"/>
        <end position="297"/>
    </location>
</feature>
<dbReference type="GO" id="GO:0008955">
    <property type="term" value="F:peptidoglycan glycosyltransferase activity"/>
    <property type="evidence" value="ECO:0007669"/>
    <property type="project" value="UniProtKB-UniRule"/>
</dbReference>
<dbReference type="PANTHER" id="PTHR30474:SF1">
    <property type="entry name" value="PEPTIDOGLYCAN GLYCOSYLTRANSFERASE MRDB"/>
    <property type="match status" value="1"/>
</dbReference>
<keyword evidence="3 11" id="KW-0328">Glycosyltransferase</keyword>
<dbReference type="GO" id="GO:0005886">
    <property type="term" value="C:plasma membrane"/>
    <property type="evidence" value="ECO:0007669"/>
    <property type="project" value="UniProtKB-SubCell"/>
</dbReference>
<protein>
    <recommendedName>
        <fullName evidence="11">Peptidoglycan glycosyltransferase RodA</fullName>
        <shortName evidence="11">PGT</shortName>
        <ecNumber evidence="11">2.4.99.28</ecNumber>
    </recommendedName>
    <alternativeName>
        <fullName evidence="11">Cell elongation protein RodA</fullName>
    </alternativeName>
    <alternativeName>
        <fullName evidence="11">Cell wall polymerase</fullName>
    </alternativeName>
    <alternativeName>
        <fullName evidence="11">Peptidoglycan polymerase</fullName>
        <shortName evidence="11">PG polymerase</shortName>
    </alternativeName>
</protein>
<evidence type="ECO:0000256" key="10">
    <source>
        <dbReference type="ARBA" id="ARBA00023316"/>
    </source>
</evidence>
<organism evidence="12 13">
    <name type="scientific">Propionigenium maris DSM 9537</name>
    <dbReference type="NCBI Taxonomy" id="1123000"/>
    <lineage>
        <taxon>Bacteria</taxon>
        <taxon>Fusobacteriati</taxon>
        <taxon>Fusobacteriota</taxon>
        <taxon>Fusobacteriia</taxon>
        <taxon>Fusobacteriales</taxon>
        <taxon>Fusobacteriaceae</taxon>
        <taxon>Propionigenium</taxon>
    </lineage>
</organism>
<comment type="subcellular location">
    <subcellularLocation>
        <location evidence="11">Cell membrane</location>
        <topology evidence="11">Multi-pass membrane protein</topology>
    </subcellularLocation>
    <subcellularLocation>
        <location evidence="1">Membrane</location>
        <topology evidence="1">Multi-pass membrane protein</topology>
    </subcellularLocation>
</comment>
<dbReference type="GO" id="GO:0008360">
    <property type="term" value="P:regulation of cell shape"/>
    <property type="evidence" value="ECO:0007669"/>
    <property type="project" value="UniProtKB-KW"/>
</dbReference>
<feature type="transmembrane region" description="Helical" evidence="11">
    <location>
        <begin position="52"/>
        <end position="70"/>
    </location>
</feature>
<dbReference type="EMBL" id="BSDY01000004">
    <property type="protein sequence ID" value="GLI55565.1"/>
    <property type="molecule type" value="Genomic_DNA"/>
</dbReference>
<comment type="caution">
    <text evidence="12">The sequence shown here is derived from an EMBL/GenBank/DDBJ whole genome shotgun (WGS) entry which is preliminary data.</text>
</comment>
<keyword evidence="2 11" id="KW-1003">Cell membrane</keyword>
<evidence type="ECO:0000256" key="1">
    <source>
        <dbReference type="ARBA" id="ARBA00004141"/>
    </source>
</evidence>
<dbReference type="GO" id="GO:0071555">
    <property type="term" value="P:cell wall organization"/>
    <property type="evidence" value="ECO:0007669"/>
    <property type="project" value="UniProtKB-KW"/>
</dbReference>
<keyword evidence="4 11" id="KW-0808">Transferase</keyword>
<dbReference type="GO" id="GO:0051301">
    <property type="term" value="P:cell division"/>
    <property type="evidence" value="ECO:0007669"/>
    <property type="project" value="InterPro"/>
</dbReference>
<feature type="transmembrane region" description="Helical" evidence="11">
    <location>
        <begin position="79"/>
        <end position="97"/>
    </location>
</feature>
<keyword evidence="10 11" id="KW-0961">Cell wall biogenesis/degradation</keyword>
<evidence type="ECO:0000256" key="7">
    <source>
        <dbReference type="ARBA" id="ARBA00022984"/>
    </source>
</evidence>
<name>A0A9W6LN56_9FUSO</name>
<reference evidence="12" key="1">
    <citation type="submission" date="2022-12" db="EMBL/GenBank/DDBJ databases">
        <title>Reference genome sequencing for broad-spectrum identification of bacterial and archaeal isolates by mass spectrometry.</title>
        <authorList>
            <person name="Sekiguchi Y."/>
            <person name="Tourlousse D.M."/>
        </authorList>
    </citation>
    <scope>NUCLEOTIDE SEQUENCE</scope>
    <source>
        <strain evidence="12">10succ1</strain>
    </source>
</reference>
<evidence type="ECO:0000256" key="9">
    <source>
        <dbReference type="ARBA" id="ARBA00023136"/>
    </source>
</evidence>
<dbReference type="GO" id="GO:0009252">
    <property type="term" value="P:peptidoglycan biosynthetic process"/>
    <property type="evidence" value="ECO:0007669"/>
    <property type="project" value="UniProtKB-UniRule"/>
</dbReference>
<comment type="catalytic activity">
    <reaction evidence="11">
        <text>[GlcNAc-(1-&gt;4)-Mur2Ac(oyl-L-Ala-gamma-D-Glu-L-Lys-D-Ala-D-Ala)](n)-di-trans,octa-cis-undecaprenyl diphosphate + beta-D-GlcNAc-(1-&gt;4)-Mur2Ac(oyl-L-Ala-gamma-D-Glu-L-Lys-D-Ala-D-Ala)-di-trans,octa-cis-undecaprenyl diphosphate = [GlcNAc-(1-&gt;4)-Mur2Ac(oyl-L-Ala-gamma-D-Glu-L-Lys-D-Ala-D-Ala)](n+1)-di-trans,octa-cis-undecaprenyl diphosphate + di-trans,octa-cis-undecaprenyl diphosphate + H(+)</text>
        <dbReference type="Rhea" id="RHEA:23708"/>
        <dbReference type="Rhea" id="RHEA-COMP:9602"/>
        <dbReference type="Rhea" id="RHEA-COMP:9603"/>
        <dbReference type="ChEBI" id="CHEBI:15378"/>
        <dbReference type="ChEBI" id="CHEBI:58405"/>
        <dbReference type="ChEBI" id="CHEBI:60033"/>
        <dbReference type="ChEBI" id="CHEBI:78435"/>
        <dbReference type="EC" id="2.4.99.28"/>
    </reaction>
</comment>
<keyword evidence="6 11" id="KW-0133">Cell shape</keyword>
<keyword evidence="7 11" id="KW-0573">Peptidoglycan synthesis</keyword>
<feature type="transmembrane region" description="Helical" evidence="11">
    <location>
        <begin position="338"/>
        <end position="360"/>
    </location>
</feature>
<dbReference type="Pfam" id="PF01098">
    <property type="entry name" value="FTSW_RODA_SPOVE"/>
    <property type="match status" value="1"/>
</dbReference>
<dbReference type="AlphaFoldDB" id="A0A9W6LN56"/>
<dbReference type="PROSITE" id="PS00428">
    <property type="entry name" value="FTSW_RODA_SPOVE"/>
    <property type="match status" value="1"/>
</dbReference>
<feature type="transmembrane region" description="Helical" evidence="11">
    <location>
        <begin position="164"/>
        <end position="181"/>
    </location>
</feature>
<evidence type="ECO:0000256" key="3">
    <source>
        <dbReference type="ARBA" id="ARBA00022676"/>
    </source>
</evidence>
<evidence type="ECO:0000256" key="4">
    <source>
        <dbReference type="ARBA" id="ARBA00022679"/>
    </source>
</evidence>